<feature type="transmembrane region" description="Helical" evidence="1">
    <location>
        <begin position="40"/>
        <end position="58"/>
    </location>
</feature>
<dbReference type="Proteomes" id="UP000320672">
    <property type="component" value="Chromosome"/>
</dbReference>
<feature type="transmembrane region" description="Helical" evidence="1">
    <location>
        <begin position="16"/>
        <end position="34"/>
    </location>
</feature>
<gene>
    <name evidence="2" type="ORF">FF011L_06470</name>
</gene>
<feature type="transmembrane region" description="Helical" evidence="1">
    <location>
        <begin position="192"/>
        <end position="211"/>
    </location>
</feature>
<evidence type="ECO:0000313" key="2">
    <source>
        <dbReference type="EMBL" id="QDS91911.1"/>
    </source>
</evidence>
<evidence type="ECO:0000313" key="3">
    <source>
        <dbReference type="Proteomes" id="UP000320672"/>
    </source>
</evidence>
<feature type="transmembrane region" description="Helical" evidence="1">
    <location>
        <begin position="472"/>
        <end position="491"/>
    </location>
</feature>
<evidence type="ECO:0008006" key="4">
    <source>
        <dbReference type="Google" id="ProtNLM"/>
    </source>
</evidence>
<keyword evidence="1" id="KW-0812">Transmembrane</keyword>
<name>A0A517MAN0_9BACT</name>
<proteinExistence type="predicted"/>
<organism evidence="2 3">
    <name type="scientific">Roseimaritima multifibrata</name>
    <dbReference type="NCBI Taxonomy" id="1930274"/>
    <lineage>
        <taxon>Bacteria</taxon>
        <taxon>Pseudomonadati</taxon>
        <taxon>Planctomycetota</taxon>
        <taxon>Planctomycetia</taxon>
        <taxon>Pirellulales</taxon>
        <taxon>Pirellulaceae</taxon>
        <taxon>Roseimaritima</taxon>
    </lineage>
</organism>
<keyword evidence="1" id="KW-0472">Membrane</keyword>
<dbReference type="EMBL" id="CP036262">
    <property type="protein sequence ID" value="QDS91911.1"/>
    <property type="molecule type" value="Genomic_DNA"/>
</dbReference>
<evidence type="ECO:0000256" key="1">
    <source>
        <dbReference type="SAM" id="Phobius"/>
    </source>
</evidence>
<keyword evidence="1" id="KW-1133">Transmembrane helix</keyword>
<feature type="transmembrane region" description="Helical" evidence="1">
    <location>
        <begin position="413"/>
        <end position="436"/>
    </location>
</feature>
<keyword evidence="3" id="KW-1185">Reference proteome</keyword>
<feature type="transmembrane region" description="Helical" evidence="1">
    <location>
        <begin position="155"/>
        <end position="172"/>
    </location>
</feature>
<sequence>MSEFLLHYKRPDPATWVYLSSFLTIGLFFVFHRFWSIRNLDILLLIMLAPGLLMVYGGRRDAFHASELVAAVEGLEAGREEAAMLPPGETPLREVDDLVIASESQEMSVELPGTESPMVAPRGTMLENAERVRALSDQLELFGEHEAGNRLQLRGFIWLLGIEMLILLRLLLDSAMVRRPLLAPNLTTGGLFFIGGSLLVFLMANVVTSTARQQRELGPEMSPAGYPLIQALPALPIRADAYERLDAPITSELLASSEPPSISSSVLARVLVILAHIAVLVGIVLIGYRHFGNLRAGAGCALLYLLLPYTAQMTGRVDHVLPAAMLVWAVLFYRRPLVAGIFLGLAAGLVYYPLFLLPLWIGFYWQRGRKRFIGGVAITIGSLMLCLTLGGWSDLGDRVQQMFGLWLPRSENLLGVWGLGWFPIWRLPVLVAFLLLSGFYAVWPAQKNLGTLISCSAALMVASQFWHGYGGGMYIAWFLPLLLLTIFRPNLEDRVALKVIGGASVSSNRRISDSQIEAA</sequence>
<accession>A0A517MAN0</accession>
<dbReference type="KEGG" id="rml:FF011L_06470"/>
<feature type="transmembrane region" description="Helical" evidence="1">
    <location>
        <begin position="294"/>
        <end position="310"/>
    </location>
</feature>
<feature type="transmembrane region" description="Helical" evidence="1">
    <location>
        <begin position="339"/>
        <end position="365"/>
    </location>
</feature>
<feature type="transmembrane region" description="Helical" evidence="1">
    <location>
        <begin position="372"/>
        <end position="393"/>
    </location>
</feature>
<feature type="transmembrane region" description="Helical" evidence="1">
    <location>
        <begin position="266"/>
        <end position="288"/>
    </location>
</feature>
<dbReference type="RefSeq" id="WP_145350090.1">
    <property type="nucleotide sequence ID" value="NZ_CP036262.1"/>
</dbReference>
<reference evidence="2 3" key="1">
    <citation type="submission" date="2019-02" db="EMBL/GenBank/DDBJ databases">
        <title>Deep-cultivation of Planctomycetes and their phenomic and genomic characterization uncovers novel biology.</title>
        <authorList>
            <person name="Wiegand S."/>
            <person name="Jogler M."/>
            <person name="Boedeker C."/>
            <person name="Pinto D."/>
            <person name="Vollmers J."/>
            <person name="Rivas-Marin E."/>
            <person name="Kohn T."/>
            <person name="Peeters S.H."/>
            <person name="Heuer A."/>
            <person name="Rast P."/>
            <person name="Oberbeckmann S."/>
            <person name="Bunk B."/>
            <person name="Jeske O."/>
            <person name="Meyerdierks A."/>
            <person name="Storesund J.E."/>
            <person name="Kallscheuer N."/>
            <person name="Luecker S."/>
            <person name="Lage O.M."/>
            <person name="Pohl T."/>
            <person name="Merkel B.J."/>
            <person name="Hornburger P."/>
            <person name="Mueller R.-W."/>
            <person name="Bruemmer F."/>
            <person name="Labrenz M."/>
            <person name="Spormann A.M."/>
            <person name="Op den Camp H."/>
            <person name="Overmann J."/>
            <person name="Amann R."/>
            <person name="Jetten M.S.M."/>
            <person name="Mascher T."/>
            <person name="Medema M.H."/>
            <person name="Devos D.P."/>
            <person name="Kaster A.-K."/>
            <person name="Ovreas L."/>
            <person name="Rohde M."/>
            <person name="Galperin M.Y."/>
            <person name="Jogler C."/>
        </authorList>
    </citation>
    <scope>NUCLEOTIDE SEQUENCE [LARGE SCALE GENOMIC DNA]</scope>
    <source>
        <strain evidence="2 3">FF011L</strain>
    </source>
</reference>
<dbReference type="OrthoDB" id="256769at2"/>
<protein>
    <recommendedName>
        <fullName evidence="4">Transmembrane protein</fullName>
    </recommendedName>
</protein>
<dbReference type="AlphaFoldDB" id="A0A517MAN0"/>